<protein>
    <submittedName>
        <fullName evidence="6">Urea carboxylase</fullName>
        <ecNumber evidence="6">6.3.4.6</ecNumber>
    </submittedName>
</protein>
<evidence type="ECO:0000256" key="4">
    <source>
        <dbReference type="SAM" id="MobiDB-lite"/>
    </source>
</evidence>
<keyword evidence="1" id="KW-0547">Nucleotide-binding</keyword>
<dbReference type="PANTHER" id="PTHR43309:SF3">
    <property type="entry name" value="5-OXOPROLINASE SUBUNIT C"/>
    <property type="match status" value="1"/>
</dbReference>
<dbReference type="Pfam" id="PF02626">
    <property type="entry name" value="CT_A_B"/>
    <property type="match status" value="1"/>
</dbReference>
<keyword evidence="2" id="KW-0378">Hydrolase</keyword>
<reference evidence="7" key="1">
    <citation type="submission" date="2020-05" db="EMBL/GenBank/DDBJ databases">
        <title>Frigoriglobus tundricola gen. nov., sp. nov., a psychrotolerant cellulolytic planctomycete of the family Gemmataceae with two divergent copies of 16S rRNA gene.</title>
        <authorList>
            <person name="Kulichevskaya I.S."/>
            <person name="Ivanova A.A."/>
            <person name="Naumoff D.G."/>
            <person name="Beletsky A.V."/>
            <person name="Rijpstra W.I.C."/>
            <person name="Sinninghe Damste J.S."/>
            <person name="Mardanov A.V."/>
            <person name="Ravin N.V."/>
            <person name="Dedysh S.N."/>
        </authorList>
    </citation>
    <scope>NUCLEOTIDE SEQUENCE [LARGE SCALE GENOMIC DNA]</scope>
    <source>
        <strain evidence="7">PL17</strain>
    </source>
</reference>
<dbReference type="KEGG" id="ftj:FTUN_2846"/>
<dbReference type="SUPFAM" id="SSF50891">
    <property type="entry name" value="Cyclophilin-like"/>
    <property type="match status" value="1"/>
</dbReference>
<dbReference type="GO" id="GO:0005524">
    <property type="term" value="F:ATP binding"/>
    <property type="evidence" value="ECO:0007669"/>
    <property type="project" value="UniProtKB-KW"/>
</dbReference>
<evidence type="ECO:0000313" key="7">
    <source>
        <dbReference type="Proteomes" id="UP000503447"/>
    </source>
</evidence>
<dbReference type="GO" id="GO:0016787">
    <property type="term" value="F:hydrolase activity"/>
    <property type="evidence" value="ECO:0007669"/>
    <property type="project" value="UniProtKB-KW"/>
</dbReference>
<sequence>MSLVVRAPGLQSLLVDFGRPRSRSLGVPLGGAADRAAFILGNALVGNPPDAVAVEVAFAGPTLEADHPTACVIFGAVFQSAVNGTPVRAGVTLTLEPGDVLRVGGTSAGARAYVCVAGGFDAPEVLGSRAALEPLRTGDTLVCPPSRTEPRSLPFIWGRPSPEEPTPGPSLKGGEEGSGKSCSPLPSGRGAGGVGPSLRVLDGPQRDWFTDGTFFTRLYEVSAASNRMGVRLKGAPLARRAGELASEAVAPGAVQVTNDGLPVVLGVDGQTIGGYPKVAHVIRADLDALAQLRPGDRVRFVRVTPDEAEAAAATRDAFLREWLTRLRIAERQPVLG</sequence>
<organism evidence="6 7">
    <name type="scientific">Frigoriglobus tundricola</name>
    <dbReference type="NCBI Taxonomy" id="2774151"/>
    <lineage>
        <taxon>Bacteria</taxon>
        <taxon>Pseudomonadati</taxon>
        <taxon>Planctomycetota</taxon>
        <taxon>Planctomycetia</taxon>
        <taxon>Gemmatales</taxon>
        <taxon>Gemmataceae</taxon>
        <taxon>Frigoriglobus</taxon>
    </lineage>
</organism>
<evidence type="ECO:0000256" key="3">
    <source>
        <dbReference type="ARBA" id="ARBA00022840"/>
    </source>
</evidence>
<evidence type="ECO:0000259" key="5">
    <source>
        <dbReference type="SMART" id="SM00797"/>
    </source>
</evidence>
<keyword evidence="3" id="KW-0067">ATP-binding</keyword>
<feature type="domain" description="Carboxyltransferase" evidence="5">
    <location>
        <begin position="24"/>
        <end position="318"/>
    </location>
</feature>
<dbReference type="EMBL" id="CP053452">
    <property type="protein sequence ID" value="QJW95304.1"/>
    <property type="molecule type" value="Genomic_DNA"/>
</dbReference>
<accession>A0A6M5YP85</accession>
<dbReference type="RefSeq" id="WP_171471109.1">
    <property type="nucleotide sequence ID" value="NZ_CP053452.2"/>
</dbReference>
<dbReference type="Gene3D" id="2.40.100.10">
    <property type="entry name" value="Cyclophilin-like"/>
    <property type="match status" value="1"/>
</dbReference>
<dbReference type="EC" id="6.3.4.6" evidence="6"/>
<dbReference type="AlphaFoldDB" id="A0A6M5YP85"/>
<dbReference type="Proteomes" id="UP000503447">
    <property type="component" value="Chromosome"/>
</dbReference>
<dbReference type="GO" id="GO:0004847">
    <property type="term" value="F:urea carboxylase activity"/>
    <property type="evidence" value="ECO:0007669"/>
    <property type="project" value="UniProtKB-EC"/>
</dbReference>
<keyword evidence="7" id="KW-1185">Reference proteome</keyword>
<dbReference type="InterPro" id="IPR029000">
    <property type="entry name" value="Cyclophilin-like_dom_sf"/>
</dbReference>
<name>A0A6M5YP85_9BACT</name>
<keyword evidence="6" id="KW-0436">Ligase</keyword>
<dbReference type="InterPro" id="IPR003778">
    <property type="entry name" value="CT_A_B"/>
</dbReference>
<proteinExistence type="predicted"/>
<evidence type="ECO:0000256" key="1">
    <source>
        <dbReference type="ARBA" id="ARBA00022741"/>
    </source>
</evidence>
<dbReference type="InterPro" id="IPR052708">
    <property type="entry name" value="PxpC"/>
</dbReference>
<dbReference type="PANTHER" id="PTHR43309">
    <property type="entry name" value="5-OXOPROLINASE SUBUNIT C"/>
    <property type="match status" value="1"/>
</dbReference>
<dbReference type="SMART" id="SM00797">
    <property type="entry name" value="AHS2"/>
    <property type="match status" value="1"/>
</dbReference>
<evidence type="ECO:0000313" key="6">
    <source>
        <dbReference type="EMBL" id="QJW95304.1"/>
    </source>
</evidence>
<gene>
    <name evidence="6" type="ORF">FTUN_2846</name>
</gene>
<evidence type="ECO:0000256" key="2">
    <source>
        <dbReference type="ARBA" id="ARBA00022801"/>
    </source>
</evidence>
<feature type="region of interest" description="Disordered" evidence="4">
    <location>
        <begin position="141"/>
        <end position="202"/>
    </location>
</feature>